<dbReference type="Proteomes" id="UP000317557">
    <property type="component" value="Unassembled WGS sequence"/>
</dbReference>
<evidence type="ECO:0000259" key="4">
    <source>
        <dbReference type="Pfam" id="PF07495"/>
    </source>
</evidence>
<keyword evidence="3" id="KW-0812">Transmembrane</keyword>
<keyword evidence="1" id="KW-0597">Phosphoprotein</keyword>
<evidence type="ECO:0000256" key="2">
    <source>
        <dbReference type="SAM" id="Coils"/>
    </source>
</evidence>
<keyword evidence="3" id="KW-1133">Transmembrane helix</keyword>
<dbReference type="Gene3D" id="1.10.287.130">
    <property type="match status" value="1"/>
</dbReference>
<evidence type="ECO:0000256" key="1">
    <source>
        <dbReference type="ARBA" id="ARBA00022553"/>
    </source>
</evidence>
<sequence length="1074" mass="122239">MRLTNLHIIRVLCLIGLHFVIALPGYAQWPGDLDFSHLTQEQGLSQSTGQVIYQDSQGYMWFGTGNGLNKYNGYDITVYRHDPDNPKSISGNNISAIYEDKRGNLWIGTTGAGLNMYNRDEDSFRRFKIDYTDPDAGISDNSITSILETREGSLWIGTYNGLNIYDRDKDEFIQIKTSGEADSGLGSNYINYLYEDKEGVLWIGTDNGLNLWDPVNEEFMHFTEETDDPANRINNVLVLYDDSRNNFWAGTKNGLVRYNRETESLTRYVYDSNDPGSISGNAVFSILEDNQGLLWIGTENNGLNVFDYKTESFYHYKQNLDDPNSLNSNAIYDIFENSEHILWVGTYSGGINYIDRKKQKFELYKYDKNLSQPLSTNSVTSFLEDRNGNMWVGTDGGGLNLFNRQEKTFQALRHDPRDENSLSSDVVLALLQGVEDYIWIGYYRGGISRYNVKTKEFTHFKHIRGDSTSLCHNDVFALYKDQNEDLWVGTNGGGICKFDPKTEEFSKYQLLEGVVRDILIDTKNNFWVATYGGGLKLVDLVNEGVWNFYEGDHGLRSNIMLTLHEDQRENFWIGTMEDGLNLFDRDSLRFTSFNSDDGLSSDAVKGILEDDGGRLWLSTNNGISSFDPETKSFQNFYLEDGLQGNEFNALAYYKDQQGYMYFGGINGFNRFHPDSIRTDSSSYPVMFTDFKIFNNTVTPGPDSPLKKHISQTSEITVPYSASVLTFEYAALNYNEIKGVRYSYLLEGFEEEWNEVGNKRSTTYTNLSAGDYVLRVRSSSLDGDWSEETSLALTVTPPFWQTYWFYLVVLLFAGGSIFGIYRVRVRQITKQNRLLIQKVDERTSELNQRNKDLEKALDDLRETRSELIEKAHKAGMADIATGVVHNIGNVLNSIGTSNSISADILSKPKFEGLFKANKLLLEHADHLEEFLNHDPRGKKLIAYYQKLDASIRHEVETLKENSERISKKVDLITGVIAAQQNYASVGLNSEQTKLDQVLEDALTIYGASLSRHGIRITKKVEETPGVLIQKTKLVHVLINIFKNAKDAINEAGKLDKEIVARVYQNEQKAIFRDHR</sequence>
<protein>
    <submittedName>
        <fullName evidence="5">Ligand-binding sensor domain-containing protein</fullName>
    </submittedName>
</protein>
<evidence type="ECO:0000313" key="5">
    <source>
        <dbReference type="EMBL" id="SMO97089.1"/>
    </source>
</evidence>
<proteinExistence type="predicted"/>
<dbReference type="Pfam" id="PF07495">
    <property type="entry name" value="Y_Y_Y"/>
    <property type="match status" value="1"/>
</dbReference>
<feature type="domain" description="Two component regulator three Y" evidence="4">
    <location>
        <begin position="738"/>
        <end position="794"/>
    </location>
</feature>
<keyword evidence="6" id="KW-1185">Reference proteome</keyword>
<dbReference type="InterPro" id="IPR036890">
    <property type="entry name" value="HATPase_C_sf"/>
</dbReference>
<dbReference type="Gene3D" id="3.30.565.10">
    <property type="entry name" value="Histidine kinase-like ATPase, C-terminal domain"/>
    <property type="match status" value="1"/>
</dbReference>
<gene>
    <name evidence="5" type="ORF">SAMN06265219_12238</name>
</gene>
<keyword evidence="3" id="KW-0472">Membrane</keyword>
<dbReference type="PANTHER" id="PTHR43547:SF2">
    <property type="entry name" value="HYBRID SIGNAL TRANSDUCTION HISTIDINE KINASE C"/>
    <property type="match status" value="1"/>
</dbReference>
<dbReference type="OrthoDB" id="9809670at2"/>
<dbReference type="EMBL" id="FXTP01000022">
    <property type="protein sequence ID" value="SMO97089.1"/>
    <property type="molecule type" value="Genomic_DNA"/>
</dbReference>
<accession>A0A521FLR5</accession>
<dbReference type="InterPro" id="IPR011110">
    <property type="entry name" value="Reg_prop"/>
</dbReference>
<dbReference type="InterPro" id="IPR011123">
    <property type="entry name" value="Y_Y_Y"/>
</dbReference>
<keyword evidence="2" id="KW-0175">Coiled coil</keyword>
<organism evidence="5 6">
    <name type="scientific">Gracilimonas mengyeensis</name>
    <dbReference type="NCBI Taxonomy" id="1302730"/>
    <lineage>
        <taxon>Bacteria</taxon>
        <taxon>Pseudomonadati</taxon>
        <taxon>Balneolota</taxon>
        <taxon>Balneolia</taxon>
        <taxon>Balneolales</taxon>
        <taxon>Balneolaceae</taxon>
        <taxon>Gracilimonas</taxon>
    </lineage>
</organism>
<reference evidence="5 6" key="1">
    <citation type="submission" date="2017-05" db="EMBL/GenBank/DDBJ databases">
        <authorList>
            <person name="Varghese N."/>
            <person name="Submissions S."/>
        </authorList>
    </citation>
    <scope>NUCLEOTIDE SEQUENCE [LARGE SCALE GENOMIC DNA]</scope>
    <source>
        <strain evidence="5 6">DSM 21985</strain>
    </source>
</reference>
<dbReference type="InterPro" id="IPR013783">
    <property type="entry name" value="Ig-like_fold"/>
</dbReference>
<feature type="transmembrane region" description="Helical" evidence="3">
    <location>
        <begin position="802"/>
        <end position="822"/>
    </location>
</feature>
<dbReference type="FunFam" id="2.60.40.10:FF:000791">
    <property type="entry name" value="Two-component system sensor histidine kinase/response regulator"/>
    <property type="match status" value="1"/>
</dbReference>
<name>A0A521FLR5_9BACT</name>
<evidence type="ECO:0000256" key="3">
    <source>
        <dbReference type="SAM" id="Phobius"/>
    </source>
</evidence>
<dbReference type="SUPFAM" id="SSF63829">
    <property type="entry name" value="Calcium-dependent phosphotriesterase"/>
    <property type="match status" value="3"/>
</dbReference>
<dbReference type="GO" id="GO:0000155">
    <property type="term" value="F:phosphorelay sensor kinase activity"/>
    <property type="evidence" value="ECO:0007669"/>
    <property type="project" value="TreeGrafter"/>
</dbReference>
<dbReference type="InterPro" id="IPR015943">
    <property type="entry name" value="WD40/YVTN_repeat-like_dom_sf"/>
</dbReference>
<dbReference type="Pfam" id="PF07494">
    <property type="entry name" value="Reg_prop"/>
    <property type="match status" value="9"/>
</dbReference>
<dbReference type="RefSeq" id="WP_142456289.1">
    <property type="nucleotide sequence ID" value="NZ_FXTP01000022.1"/>
</dbReference>
<dbReference type="Gene3D" id="2.60.40.10">
    <property type="entry name" value="Immunoglobulins"/>
    <property type="match status" value="1"/>
</dbReference>
<dbReference type="Gene3D" id="2.130.10.10">
    <property type="entry name" value="YVTN repeat-like/Quinoprotein amine dehydrogenase"/>
    <property type="match status" value="4"/>
</dbReference>
<feature type="coiled-coil region" evidence="2">
    <location>
        <begin position="835"/>
        <end position="869"/>
    </location>
</feature>
<dbReference type="PANTHER" id="PTHR43547">
    <property type="entry name" value="TWO-COMPONENT HISTIDINE KINASE"/>
    <property type="match status" value="1"/>
</dbReference>
<evidence type="ECO:0000313" key="6">
    <source>
        <dbReference type="Proteomes" id="UP000317557"/>
    </source>
</evidence>
<dbReference type="SUPFAM" id="SSF55874">
    <property type="entry name" value="ATPase domain of HSP90 chaperone/DNA topoisomerase II/histidine kinase"/>
    <property type="match status" value="1"/>
</dbReference>
<dbReference type="AlphaFoldDB" id="A0A521FLR5"/>